<proteinExistence type="predicted"/>
<keyword evidence="2" id="KW-1185">Reference proteome</keyword>
<dbReference type="Proteomes" id="UP001419268">
    <property type="component" value="Unassembled WGS sequence"/>
</dbReference>
<evidence type="ECO:0000313" key="1">
    <source>
        <dbReference type="EMBL" id="KAK9133420.1"/>
    </source>
</evidence>
<protein>
    <submittedName>
        <fullName evidence="1">Uncharacterized protein</fullName>
    </submittedName>
</protein>
<dbReference type="EMBL" id="JBBNAG010000005">
    <property type="protein sequence ID" value="KAK9133420.1"/>
    <property type="molecule type" value="Genomic_DNA"/>
</dbReference>
<organism evidence="1 2">
    <name type="scientific">Stephania cephalantha</name>
    <dbReference type="NCBI Taxonomy" id="152367"/>
    <lineage>
        <taxon>Eukaryota</taxon>
        <taxon>Viridiplantae</taxon>
        <taxon>Streptophyta</taxon>
        <taxon>Embryophyta</taxon>
        <taxon>Tracheophyta</taxon>
        <taxon>Spermatophyta</taxon>
        <taxon>Magnoliopsida</taxon>
        <taxon>Ranunculales</taxon>
        <taxon>Menispermaceae</taxon>
        <taxon>Menispermoideae</taxon>
        <taxon>Cissampelideae</taxon>
        <taxon>Stephania</taxon>
    </lineage>
</organism>
<reference evidence="1 2" key="1">
    <citation type="submission" date="2024-01" db="EMBL/GenBank/DDBJ databases">
        <title>Genome assemblies of Stephania.</title>
        <authorList>
            <person name="Yang L."/>
        </authorList>
    </citation>
    <scope>NUCLEOTIDE SEQUENCE [LARGE SCALE GENOMIC DNA]</scope>
    <source>
        <strain evidence="1">JXDWG</strain>
        <tissue evidence="1">Leaf</tissue>
    </source>
</reference>
<evidence type="ECO:0000313" key="2">
    <source>
        <dbReference type="Proteomes" id="UP001419268"/>
    </source>
</evidence>
<dbReference type="AlphaFoldDB" id="A0AAP0PA25"/>
<accession>A0AAP0PA25</accession>
<sequence>MVDCTAAALPASRAFAALPRRVSPPGGVAARFLPALVVSSHWRESPTAGAVGSLPPISSPVPLPPPALLAGVAPSPPALLAGAAPSPPALFADVASSPPALLAVVSLASLDRPHRCRPSLTSLERPCCSTLRLNASASGHHHVSQRLPLIEASY</sequence>
<comment type="caution">
    <text evidence="1">The sequence shown here is derived from an EMBL/GenBank/DDBJ whole genome shotgun (WGS) entry which is preliminary data.</text>
</comment>
<gene>
    <name evidence="1" type="ORF">Scep_012948</name>
</gene>
<name>A0AAP0PA25_9MAGN</name>